<dbReference type="RefSeq" id="XP_025495905.1">
    <property type="nucleotide sequence ID" value="XM_025632966.1"/>
</dbReference>
<dbReference type="Pfam" id="PF04032">
    <property type="entry name" value="Rpr2"/>
    <property type="match status" value="1"/>
</dbReference>
<evidence type="ECO:0000256" key="1">
    <source>
        <dbReference type="ARBA" id="ARBA00007657"/>
    </source>
</evidence>
<dbReference type="Pfam" id="PF25782">
    <property type="entry name" value="TPR_CAND1"/>
    <property type="match status" value="1"/>
</dbReference>
<keyword evidence="3" id="KW-0833">Ubl conjugation pathway</keyword>
<evidence type="ECO:0000313" key="6">
    <source>
        <dbReference type="EMBL" id="PYH85705.1"/>
    </source>
</evidence>
<dbReference type="Proteomes" id="UP000248340">
    <property type="component" value="Unassembled WGS sequence"/>
</dbReference>
<dbReference type="GO" id="GO:0010265">
    <property type="term" value="P:SCF complex assembly"/>
    <property type="evidence" value="ECO:0007669"/>
    <property type="project" value="InterPro"/>
</dbReference>
<dbReference type="GeneID" id="37135707"/>
<evidence type="ECO:0000259" key="5">
    <source>
        <dbReference type="Pfam" id="PF08623"/>
    </source>
</evidence>
<keyword evidence="2" id="KW-0677">Repeat</keyword>
<dbReference type="InterPro" id="IPR011989">
    <property type="entry name" value="ARM-like"/>
</dbReference>
<dbReference type="SUPFAM" id="SSF48371">
    <property type="entry name" value="ARM repeat"/>
    <property type="match status" value="1"/>
</dbReference>
<evidence type="ECO:0000256" key="2">
    <source>
        <dbReference type="ARBA" id="ARBA00022737"/>
    </source>
</evidence>
<evidence type="ECO:0000313" key="7">
    <source>
        <dbReference type="Proteomes" id="UP000248340"/>
    </source>
</evidence>
<reference evidence="6 7" key="1">
    <citation type="submission" date="2016-12" db="EMBL/GenBank/DDBJ databases">
        <title>The genomes of Aspergillus section Nigri reveals drivers in fungal speciation.</title>
        <authorList>
            <consortium name="DOE Joint Genome Institute"/>
            <person name="Vesth T.C."/>
            <person name="Nybo J."/>
            <person name="Theobald S."/>
            <person name="Brandl J."/>
            <person name="Frisvad J.C."/>
            <person name="Nielsen K.F."/>
            <person name="Lyhne E.K."/>
            <person name="Kogle M.E."/>
            <person name="Kuo A."/>
            <person name="Riley R."/>
            <person name="Clum A."/>
            <person name="Nolan M."/>
            <person name="Lipzen A."/>
            <person name="Salamov A."/>
            <person name="Henrissat B."/>
            <person name="Wiebenga A."/>
            <person name="De Vries R.P."/>
            <person name="Grigoriev I.V."/>
            <person name="Mortensen U.H."/>
            <person name="Andersen M.R."/>
            <person name="Baker S.E."/>
        </authorList>
    </citation>
    <scope>NUCLEOTIDE SEQUENCE [LARGE SCALE GENOMIC DNA]</scope>
    <source>
        <strain evidence="6 7">CBS 121591</strain>
    </source>
</reference>
<dbReference type="GO" id="GO:0006396">
    <property type="term" value="P:RNA processing"/>
    <property type="evidence" value="ECO:0007669"/>
    <property type="project" value="InterPro"/>
</dbReference>
<feature type="region of interest" description="Disordered" evidence="4">
    <location>
        <begin position="270"/>
        <end position="307"/>
    </location>
</feature>
<dbReference type="AlphaFoldDB" id="A0A319CJ78"/>
<dbReference type="STRING" id="1448315.A0A319CJ78"/>
<comment type="similarity">
    <text evidence="1">Belongs to the CAND family.</text>
</comment>
<dbReference type="EMBL" id="KZ821679">
    <property type="protein sequence ID" value="PYH85705.1"/>
    <property type="molecule type" value="Genomic_DNA"/>
</dbReference>
<proteinExistence type="inferred from homology"/>
<dbReference type="InterPro" id="IPR039852">
    <property type="entry name" value="CAND1/CAND2"/>
</dbReference>
<evidence type="ECO:0000256" key="3">
    <source>
        <dbReference type="ARBA" id="ARBA00022786"/>
    </source>
</evidence>
<keyword evidence="7" id="KW-1185">Reference proteome</keyword>
<gene>
    <name evidence="6" type="ORF">BO82DRAFT_327471</name>
</gene>
<accession>A0A319CJ78</accession>
<organism evidence="6 7">
    <name type="scientific">Aspergillus uvarum CBS 121591</name>
    <dbReference type="NCBI Taxonomy" id="1448315"/>
    <lineage>
        <taxon>Eukaryota</taxon>
        <taxon>Fungi</taxon>
        <taxon>Dikarya</taxon>
        <taxon>Ascomycota</taxon>
        <taxon>Pezizomycotina</taxon>
        <taxon>Eurotiomycetes</taxon>
        <taxon>Eurotiomycetidae</taxon>
        <taxon>Eurotiales</taxon>
        <taxon>Aspergillaceae</taxon>
        <taxon>Aspergillus</taxon>
        <taxon>Aspergillus subgen. Circumdati</taxon>
    </lineage>
</organism>
<dbReference type="InterPro" id="IPR016024">
    <property type="entry name" value="ARM-type_fold"/>
</dbReference>
<evidence type="ECO:0000256" key="4">
    <source>
        <dbReference type="SAM" id="MobiDB-lite"/>
    </source>
</evidence>
<feature type="domain" description="TATA-binding protein interacting (TIP20)" evidence="5">
    <location>
        <begin position="1064"/>
        <end position="1229"/>
    </location>
</feature>
<dbReference type="InterPro" id="IPR007175">
    <property type="entry name" value="Rpr2/Snm1/Rpp21"/>
</dbReference>
<protein>
    <submittedName>
        <fullName evidence="6">Putative cullin binding protein CanA</fullName>
    </submittedName>
</protein>
<dbReference type="Pfam" id="PF08623">
    <property type="entry name" value="TIP120"/>
    <property type="match status" value="1"/>
</dbReference>
<name>A0A319CJ78_9EURO</name>
<dbReference type="PANTHER" id="PTHR12696">
    <property type="entry name" value="TIP120"/>
    <property type="match status" value="1"/>
</dbReference>
<dbReference type="Gene3D" id="1.25.10.10">
    <property type="entry name" value="Leucine-rich Repeat Variant"/>
    <property type="match status" value="1"/>
</dbReference>
<dbReference type="VEuPathDB" id="FungiDB:BO82DRAFT_327471"/>
<dbReference type="InterPro" id="IPR013932">
    <property type="entry name" value="TATA-bd_TIP120"/>
</dbReference>
<sequence>MPLSDHAPRLEYLKSSASFLEAASPSTAAHLMSVHNNIIRDEFKPLNQRHQEFACGACGSLRNSKSTRTIQVSKRRKKLAGLSAEGATVLICLRCRRRTVKPSRKESIRSNTPVVPVTTVPNAIAAQSSTSTRPLPGQPVLAPADQDKAVKSAENASSKKRAKSRKQGGLQALMASKQQSRPASSLDLFDFLQHLPSRSSVAPRLATAMSTYSHDDDDEHDPQADELRETALVTLETLISACGPQMQPYMPYAINAALRYLKYDPNVAEMEDEEMSGTQDDGSDDDVTEDPDLDDDEFEDFEEEGGYSDIDDMSWKVRRCAAKLLYSVISTYGHSRALDEASLYQQISPALIARFNKEREESVKLEVVSTMTALIRKSGEGSMIITSNGFLEAVGGSKNSRKRRRQDSDASMIDFEPGIGTSSAASTPVITPASPKSGAQAELARSVPTIVQSVVKMWKQASVPLKQAIIALLRSLALVRYGGLTDHLQQIEDPIADVLKSSGSSSSSASLGASASTGTLQTETLGLISAIAETHTSGALLPFLIALIPGVIGAVNDRNYKVSSEALGAVEQIVKALTPPRVASTTQDLATQLERLYDVVLARITDTSADLEVRQRAIHVFGVLLARTSGDNGSTFISLDRRSRGLTVLVDRLRNETTRLAAVRAVDDVAILCTRETDVTASWVAEVTAELGAQLRKSDRVLRGASLEALRSLAMNPNTKGHYDSSTMKELEDCLLPLISAEDFHFLAPSLIILGKLIPGNAELLVNDNLVSALCSVVLSPLVGTVLKAMLLVVKVIGEAGAGAALMKKLLRDVGINGDTSVVGRAIGTLLVHGGPNLGVKMEDFMTELDTAPDAQRKCLALAILGEIGLRMGGSCSLTPELFIDHFNSKSDKVRLAAAAALGNAAAGNVKAYLPTILGGLKKSDPQSYLLLHSVKELLQHPEIVRPDLAPSAAKLWQALLVVSELEDNRAVGAECVGRLALIDPSAYIPLFQDHFSNSDASIRGVVISAFRYTLSDSRDTYNDVLRPTIVPLLVNMLSDPDLGNHRLALTTLNSAIHNKMDILLPHLNELLPAVFEDAKLKPELIREVQMGPFKHRVDDGLELRKSAYETLYASLDTSFTLHHIGEFFDRILAGIDDEQDIRTISNLITSKLIHTAPEETQRRLDALSERYTAILSFKPKENAVKQELEKAQEASLGVLKISRELSNAFPGAEVAGDHHKWKAYVEWTRKTFTAQMKTLEAEA</sequence>
<feature type="region of interest" description="Disordered" evidence="4">
    <location>
        <begin position="126"/>
        <end position="179"/>
    </location>
</feature>
<dbReference type="OrthoDB" id="6260732at2759"/>